<reference evidence="1 2" key="1">
    <citation type="submission" date="2018-11" db="EMBL/GenBank/DDBJ databases">
        <authorList>
            <consortium name="Pathogen Informatics"/>
        </authorList>
    </citation>
    <scope>NUCLEOTIDE SEQUENCE [LARGE SCALE GENOMIC DNA]</scope>
    <source>
        <strain>Denwood</strain>
        <strain evidence="2">Zambia</strain>
    </source>
</reference>
<dbReference type="GO" id="GO:0061512">
    <property type="term" value="P:protein localization to cilium"/>
    <property type="evidence" value="ECO:0007669"/>
    <property type="project" value="TreeGrafter"/>
</dbReference>
<dbReference type="AlphaFoldDB" id="A0A3P8D5Z6"/>
<sequence length="101" mass="11898">MQDAYLTFAGTVEVARVTIAMANLALAQNDHETALNTLRQIQADHPYYITARQHMANIYLYHRKEKKLYTACYRYCEIQSVFRFVSDFKFFSECFTYSRSS</sequence>
<dbReference type="GO" id="GO:0030991">
    <property type="term" value="C:intraciliary transport particle A"/>
    <property type="evidence" value="ECO:0007669"/>
    <property type="project" value="TreeGrafter"/>
</dbReference>
<evidence type="ECO:0008006" key="3">
    <source>
        <dbReference type="Google" id="ProtNLM"/>
    </source>
</evidence>
<gene>
    <name evidence="1" type="ORF">SMTD_LOCUS3084</name>
</gene>
<dbReference type="GO" id="GO:0035721">
    <property type="term" value="P:intraciliary retrograde transport"/>
    <property type="evidence" value="ECO:0007669"/>
    <property type="project" value="TreeGrafter"/>
</dbReference>
<dbReference type="InterPro" id="IPR040364">
    <property type="entry name" value="TTC21A/TTC21B"/>
</dbReference>
<accession>A0A3P8D5Z6</accession>
<dbReference type="PANTHER" id="PTHR14699:SF0">
    <property type="entry name" value="TETRATRICOPEPTIDE REPEAT PROTEIN 21 HOMOLOG"/>
    <property type="match status" value="1"/>
</dbReference>
<organism evidence="1 2">
    <name type="scientific">Schistosoma mattheei</name>
    <dbReference type="NCBI Taxonomy" id="31246"/>
    <lineage>
        <taxon>Eukaryota</taxon>
        <taxon>Metazoa</taxon>
        <taxon>Spiralia</taxon>
        <taxon>Lophotrochozoa</taxon>
        <taxon>Platyhelminthes</taxon>
        <taxon>Trematoda</taxon>
        <taxon>Digenea</taxon>
        <taxon>Strigeidida</taxon>
        <taxon>Schistosomatoidea</taxon>
        <taxon>Schistosomatidae</taxon>
        <taxon>Schistosoma</taxon>
    </lineage>
</organism>
<protein>
    <recommendedName>
        <fullName evidence="3">TPR_REGION domain-containing protein</fullName>
    </recommendedName>
</protein>
<dbReference type="SUPFAM" id="SSF48452">
    <property type="entry name" value="TPR-like"/>
    <property type="match status" value="1"/>
</dbReference>
<dbReference type="InterPro" id="IPR011990">
    <property type="entry name" value="TPR-like_helical_dom_sf"/>
</dbReference>
<evidence type="ECO:0000313" key="1">
    <source>
        <dbReference type="EMBL" id="VDO91742.1"/>
    </source>
</evidence>
<dbReference type="GO" id="GO:0005929">
    <property type="term" value="C:cilium"/>
    <property type="evidence" value="ECO:0007669"/>
    <property type="project" value="GOC"/>
</dbReference>
<dbReference type="EMBL" id="UZAL01005041">
    <property type="protein sequence ID" value="VDO91742.1"/>
    <property type="molecule type" value="Genomic_DNA"/>
</dbReference>
<dbReference type="PANTHER" id="PTHR14699">
    <property type="entry name" value="STI2 PROTEIN-RELATED"/>
    <property type="match status" value="1"/>
</dbReference>
<name>A0A3P8D5Z6_9TREM</name>
<evidence type="ECO:0000313" key="2">
    <source>
        <dbReference type="Proteomes" id="UP000269396"/>
    </source>
</evidence>
<dbReference type="Pfam" id="PF25058">
    <property type="entry name" value="ARM_TT21"/>
    <property type="match status" value="1"/>
</dbReference>
<dbReference type="Proteomes" id="UP000269396">
    <property type="component" value="Unassembled WGS sequence"/>
</dbReference>
<proteinExistence type="predicted"/>
<keyword evidence="2" id="KW-1185">Reference proteome</keyword>